<dbReference type="EMBL" id="SRMA01027337">
    <property type="protein sequence ID" value="TRY54903.1"/>
    <property type="molecule type" value="Genomic_DNA"/>
</dbReference>
<organism evidence="5 6">
    <name type="scientific">Danionella cerebrum</name>
    <dbReference type="NCBI Taxonomy" id="2873325"/>
    <lineage>
        <taxon>Eukaryota</taxon>
        <taxon>Metazoa</taxon>
        <taxon>Chordata</taxon>
        <taxon>Craniata</taxon>
        <taxon>Vertebrata</taxon>
        <taxon>Euteleostomi</taxon>
        <taxon>Actinopterygii</taxon>
        <taxon>Neopterygii</taxon>
        <taxon>Teleostei</taxon>
        <taxon>Ostariophysi</taxon>
        <taxon>Cypriniformes</taxon>
        <taxon>Danionidae</taxon>
        <taxon>Danioninae</taxon>
        <taxon>Danionella</taxon>
    </lineage>
</organism>
<dbReference type="STRING" id="623744.A0A553MNZ7"/>
<feature type="compositionally biased region" description="Basic and acidic residues" evidence="3">
    <location>
        <begin position="172"/>
        <end position="182"/>
    </location>
</feature>
<proteinExistence type="predicted"/>
<dbReference type="GO" id="GO:0003677">
    <property type="term" value="F:DNA binding"/>
    <property type="evidence" value="ECO:0007669"/>
    <property type="project" value="InterPro"/>
</dbReference>
<dbReference type="OrthoDB" id="8958408at2759"/>
<gene>
    <name evidence="5" type="ORF">DNTS_021322</name>
</gene>
<dbReference type="GO" id="GO:0005634">
    <property type="term" value="C:nucleus"/>
    <property type="evidence" value="ECO:0007669"/>
    <property type="project" value="UniProtKB-SubCell"/>
</dbReference>
<evidence type="ECO:0000313" key="5">
    <source>
        <dbReference type="EMBL" id="TRY54903.1"/>
    </source>
</evidence>
<dbReference type="PANTHER" id="PTHR47305:SF1">
    <property type="entry name" value="BEN DOMAIN-CONTAINING PROTEIN"/>
    <property type="match status" value="1"/>
</dbReference>
<comment type="subcellular location">
    <subcellularLocation>
        <location evidence="1">Nucleus</location>
    </subcellularLocation>
</comment>
<evidence type="ECO:0000256" key="1">
    <source>
        <dbReference type="ARBA" id="ARBA00004123"/>
    </source>
</evidence>
<feature type="compositionally biased region" description="Acidic residues" evidence="3">
    <location>
        <begin position="228"/>
        <end position="237"/>
    </location>
</feature>
<evidence type="ECO:0000256" key="3">
    <source>
        <dbReference type="SAM" id="MobiDB-lite"/>
    </source>
</evidence>
<dbReference type="Pfam" id="PF10523">
    <property type="entry name" value="BEN"/>
    <property type="match status" value="1"/>
</dbReference>
<protein>
    <recommendedName>
        <fullName evidence="4">BEN domain-containing protein</fullName>
    </recommendedName>
</protein>
<evidence type="ECO:0000256" key="2">
    <source>
        <dbReference type="ARBA" id="ARBA00023242"/>
    </source>
</evidence>
<reference evidence="5 6" key="1">
    <citation type="journal article" date="2019" name="Sci. Data">
        <title>Hybrid genome assembly and annotation of Danionella translucida.</title>
        <authorList>
            <person name="Kadobianskyi M."/>
            <person name="Schulze L."/>
            <person name="Schuelke M."/>
            <person name="Judkewitz B."/>
        </authorList>
    </citation>
    <scope>NUCLEOTIDE SEQUENCE [LARGE SCALE GENOMIC DNA]</scope>
    <source>
        <strain evidence="5 6">Bolton</strain>
    </source>
</reference>
<accession>A0A553MNZ7</accession>
<dbReference type="Proteomes" id="UP000316079">
    <property type="component" value="Unassembled WGS sequence"/>
</dbReference>
<evidence type="ECO:0000259" key="4">
    <source>
        <dbReference type="PROSITE" id="PS51457"/>
    </source>
</evidence>
<dbReference type="AlphaFoldDB" id="A0A553MNZ7"/>
<dbReference type="PANTHER" id="PTHR47305">
    <property type="entry name" value="BEN DOMAIN-CONTAINING PROTEIN 2"/>
    <property type="match status" value="1"/>
</dbReference>
<keyword evidence="6" id="KW-1185">Reference proteome</keyword>
<keyword evidence="2" id="KW-0539">Nucleus</keyword>
<feature type="region of interest" description="Disordered" evidence="3">
    <location>
        <begin position="213"/>
        <end position="237"/>
    </location>
</feature>
<comment type="caution">
    <text evidence="5">The sequence shown here is derived from an EMBL/GenBank/DDBJ whole genome shotgun (WGS) entry which is preliminary data.</text>
</comment>
<dbReference type="SMART" id="SM01025">
    <property type="entry name" value="BEN"/>
    <property type="match status" value="1"/>
</dbReference>
<feature type="domain" description="BEN" evidence="4">
    <location>
        <begin position="280"/>
        <end position="378"/>
    </location>
</feature>
<dbReference type="PROSITE" id="PS51457">
    <property type="entry name" value="BEN"/>
    <property type="match status" value="1"/>
</dbReference>
<evidence type="ECO:0000313" key="6">
    <source>
        <dbReference type="Proteomes" id="UP000316079"/>
    </source>
</evidence>
<sequence>MLKMTDRVSSSDAKSCSRGNIDEEEVIVKLEEEDMDLSIFAPIEFSECEEDEDEDHNFLSDSSSVSTWRRNFRDVKEEPVPFVTRAISPEEQSFYHAAPSSDTALVPAEKSGLASAISPLLATEPPEFPIAPEQSKSVVGEDQQSLLIEVLNHCRFLNAAVQRLEQKIDRHLSSEPPCEKNPAKRKRTSKTPANYLPYLSPRQITTEGQISTSLAQRLGPPVKGEAGEGAEEEDNEDVDPTSIFNLTELLLHYLRDLLETRTLLHQMSPRLYWVMIGSSLRKVWIPMSVYKEVFKEIKPQRAVAPVLHALFPISTLSCSAITGNPAKGIQQLDPNKIEALREFLAQMYPQFDFSFRGVSWAQCLGVINRIIKNLRKTAEKE</sequence>
<name>A0A553MNZ7_9TELE</name>
<dbReference type="InterPro" id="IPR018379">
    <property type="entry name" value="BEN_domain"/>
</dbReference>
<feature type="region of interest" description="Disordered" evidence="3">
    <location>
        <begin position="172"/>
        <end position="196"/>
    </location>
</feature>